<dbReference type="Pfam" id="PF13439">
    <property type="entry name" value="Glyco_transf_4"/>
    <property type="match status" value="1"/>
</dbReference>
<dbReference type="Gene3D" id="3.40.50.2000">
    <property type="entry name" value="Glycogen Phosphorylase B"/>
    <property type="match status" value="1"/>
</dbReference>
<dbReference type="EMBL" id="FNKH01000002">
    <property type="protein sequence ID" value="SDR00708.1"/>
    <property type="molecule type" value="Genomic_DNA"/>
</dbReference>
<protein>
    <recommendedName>
        <fullName evidence="3">Glycosyltransferase subfamily 4-like N-terminal domain-containing protein</fullName>
    </recommendedName>
</protein>
<name>A0A1H1FIS1_9MICC</name>
<evidence type="ECO:0000313" key="5">
    <source>
        <dbReference type="Proteomes" id="UP000181917"/>
    </source>
</evidence>
<proteinExistence type="predicted"/>
<reference evidence="4 5" key="1">
    <citation type="submission" date="2016-10" db="EMBL/GenBank/DDBJ databases">
        <authorList>
            <person name="de Groot N.N."/>
        </authorList>
    </citation>
    <scope>NUCLEOTIDE SEQUENCE [LARGE SCALE GENOMIC DNA]</scope>
    <source>
        <strain evidence="4 5">DSM 20117</strain>
    </source>
</reference>
<keyword evidence="1" id="KW-0328">Glycosyltransferase</keyword>
<keyword evidence="5" id="KW-1185">Reference proteome</keyword>
<dbReference type="AlphaFoldDB" id="A0A1H1FIS1"/>
<accession>A0A1H1FIS1</accession>
<organism evidence="4 5">
    <name type="scientific">Crystallibacter crystallopoietes</name>
    <dbReference type="NCBI Taxonomy" id="37928"/>
    <lineage>
        <taxon>Bacteria</taxon>
        <taxon>Bacillati</taxon>
        <taxon>Actinomycetota</taxon>
        <taxon>Actinomycetes</taxon>
        <taxon>Micrococcales</taxon>
        <taxon>Micrococcaceae</taxon>
        <taxon>Crystallibacter</taxon>
    </lineage>
</organism>
<dbReference type="Proteomes" id="UP000181917">
    <property type="component" value="Unassembled WGS sequence"/>
</dbReference>
<evidence type="ECO:0000259" key="3">
    <source>
        <dbReference type="Pfam" id="PF13439"/>
    </source>
</evidence>
<dbReference type="GO" id="GO:0016757">
    <property type="term" value="F:glycosyltransferase activity"/>
    <property type="evidence" value="ECO:0007669"/>
    <property type="project" value="UniProtKB-KW"/>
</dbReference>
<dbReference type="OrthoDB" id="3676510at2"/>
<dbReference type="SUPFAM" id="SSF53756">
    <property type="entry name" value="UDP-Glycosyltransferase/glycogen phosphorylase"/>
    <property type="match status" value="1"/>
</dbReference>
<dbReference type="InterPro" id="IPR028098">
    <property type="entry name" value="Glyco_trans_4-like_N"/>
</dbReference>
<dbReference type="STRING" id="37928.SAMN04489742_3468"/>
<evidence type="ECO:0000256" key="1">
    <source>
        <dbReference type="ARBA" id="ARBA00022676"/>
    </source>
</evidence>
<gene>
    <name evidence="4" type="ORF">SAMN04489742_3468</name>
</gene>
<evidence type="ECO:0000313" key="4">
    <source>
        <dbReference type="EMBL" id="SDR00708.1"/>
    </source>
</evidence>
<evidence type="ECO:0000256" key="2">
    <source>
        <dbReference type="ARBA" id="ARBA00022679"/>
    </source>
</evidence>
<sequence>MPGSQTAPRVAASGSRPEAEAKVLHLYDAADVGRTLVKYGRKDGHPWRQFNRTPPADSGMPVGAAGKSRRLMAGLSWQAGRAAGILRADLLHVHSGSRVGVVRSRPYKPFVLHFHGTDIRTQYYDPARRPAIQWGADHAAAVLYSTPDLAEHAQAAHPGARYLPNPVDVEELPPWAPVDRPRVVFASRWDGSKGGQAQLQLARSLPAVVVPGTEVMGLDWGAEAGKAAAMGVQLVPKMAKPDYLRWLAGAHAVVGQSAGILAMSELQAVAIGAPVVMQLGPGYYPGPSPVLQADTIDGLAAQVLTALADPPAVSRALDGPGWINTYHSPEQSVRQLVGMYRDVMAGR</sequence>
<dbReference type="RefSeq" id="WP_139186809.1">
    <property type="nucleotide sequence ID" value="NZ_CP018863.1"/>
</dbReference>
<keyword evidence="2" id="KW-0808">Transferase</keyword>
<feature type="domain" description="Glycosyltransferase subfamily 4-like N-terminal" evidence="3">
    <location>
        <begin position="61"/>
        <end position="170"/>
    </location>
</feature>